<organism evidence="6 7">
    <name type="scientific">Malus domestica</name>
    <name type="common">Apple</name>
    <name type="synonym">Pyrus malus</name>
    <dbReference type="NCBI Taxonomy" id="3750"/>
    <lineage>
        <taxon>Eukaryota</taxon>
        <taxon>Viridiplantae</taxon>
        <taxon>Streptophyta</taxon>
        <taxon>Embryophyta</taxon>
        <taxon>Tracheophyta</taxon>
        <taxon>Spermatophyta</taxon>
        <taxon>Magnoliopsida</taxon>
        <taxon>eudicotyledons</taxon>
        <taxon>Gunneridae</taxon>
        <taxon>Pentapetalae</taxon>
        <taxon>rosids</taxon>
        <taxon>fabids</taxon>
        <taxon>Rosales</taxon>
        <taxon>Rosaceae</taxon>
        <taxon>Amygdaloideae</taxon>
        <taxon>Maleae</taxon>
        <taxon>Malus</taxon>
    </lineage>
</organism>
<feature type="domain" description="Vta1/callose synthase N-terminal" evidence="5">
    <location>
        <begin position="50"/>
        <end position="191"/>
    </location>
</feature>
<evidence type="ECO:0000259" key="5">
    <source>
        <dbReference type="Pfam" id="PF04652"/>
    </source>
</evidence>
<dbReference type="InterPro" id="IPR023175">
    <property type="entry name" value="Vta1/CALS_N_sf"/>
</dbReference>
<feature type="transmembrane region" description="Helical" evidence="4">
    <location>
        <begin position="356"/>
        <end position="377"/>
    </location>
</feature>
<keyword evidence="7" id="KW-1185">Reference proteome</keyword>
<feature type="transmembrane region" description="Helical" evidence="4">
    <location>
        <begin position="312"/>
        <end position="330"/>
    </location>
</feature>
<comment type="subcellular location">
    <subcellularLocation>
        <location evidence="1">Endomembrane system</location>
    </subcellularLocation>
</comment>
<gene>
    <name evidence="6" type="ORF">DVH24_032664</name>
</gene>
<dbReference type="Proteomes" id="UP000290289">
    <property type="component" value="Chromosome 9"/>
</dbReference>
<dbReference type="Pfam" id="PF04652">
    <property type="entry name" value="Vta1"/>
    <property type="match status" value="1"/>
</dbReference>
<dbReference type="AlphaFoldDB" id="A0A498J6L1"/>
<sequence length="426" mass="49383">MASSSGTKNEYRGPSRSLSRAMTRMPTRVLELPNEDESLDSIVVPPGLPSIAPIFRVADEIEKDNPRVAYLCRFHGFEKAHKMDPTSSGRSVRQFKTLLLNKLEKDEIVTKHQLAKSDPQEIVKYYHQFYEKNIKDGEYTKKPEEMAKNCQIATVLYDVLMTVVPQTQIDKQTLKMAEDVKKKREQYVNYNILPLYTVGVKPAIMELPERPNQAAGGRRKPKTNFVEVRTFWHLYRSFDRMWIFLILAFQAMLIVAWSPSGSLTAFFDADVFRSVLSIFITYAFLNLLQATLDIILSWHCWKSLKFTQILRYLLKFSVAGVWAVVLPIGYSSSVQSPTGLLKFFSSWARDWRSQSFYNYAVALYLLPNILAAVLFFLPPLRRHLERSNWRIVTLFMWWAQASMSETNFLLPCGCRYIFLLCYFCLS</sequence>
<reference evidence="6 7" key="1">
    <citation type="submission" date="2018-10" db="EMBL/GenBank/DDBJ databases">
        <title>A high-quality apple genome assembly.</title>
        <authorList>
            <person name="Hu J."/>
        </authorList>
    </citation>
    <scope>NUCLEOTIDE SEQUENCE [LARGE SCALE GENOMIC DNA]</scope>
    <source>
        <strain evidence="7">cv. HFTH1</strain>
        <tissue evidence="6">Young leaf</tissue>
    </source>
</reference>
<keyword evidence="4" id="KW-1133">Transmembrane helix</keyword>
<keyword evidence="2 4" id="KW-0472">Membrane</keyword>
<dbReference type="InterPro" id="IPR039431">
    <property type="entry name" value="Vta1/CALS_N"/>
</dbReference>
<evidence type="ECO:0000256" key="1">
    <source>
        <dbReference type="ARBA" id="ARBA00004308"/>
    </source>
</evidence>
<proteinExistence type="predicted"/>
<name>A0A498J6L1_MALDO</name>
<feature type="transmembrane region" description="Helical" evidence="4">
    <location>
        <begin position="279"/>
        <end position="300"/>
    </location>
</feature>
<evidence type="ECO:0000313" key="6">
    <source>
        <dbReference type="EMBL" id="RXH90307.1"/>
    </source>
</evidence>
<dbReference type="GO" id="GO:0003843">
    <property type="term" value="F:1,3-beta-D-glucan synthase activity"/>
    <property type="evidence" value="ECO:0007669"/>
    <property type="project" value="TreeGrafter"/>
</dbReference>
<evidence type="ECO:0000313" key="7">
    <source>
        <dbReference type="Proteomes" id="UP000290289"/>
    </source>
</evidence>
<dbReference type="GO" id="GO:0005886">
    <property type="term" value="C:plasma membrane"/>
    <property type="evidence" value="ECO:0007669"/>
    <property type="project" value="TreeGrafter"/>
</dbReference>
<evidence type="ECO:0000256" key="2">
    <source>
        <dbReference type="ARBA" id="ARBA00023136"/>
    </source>
</evidence>
<dbReference type="PANTHER" id="PTHR12741:SF16">
    <property type="entry name" value="CALLOSE SYNTHASE 7"/>
    <property type="match status" value="1"/>
</dbReference>
<evidence type="ECO:0000256" key="3">
    <source>
        <dbReference type="SAM" id="MobiDB-lite"/>
    </source>
</evidence>
<protein>
    <recommendedName>
        <fullName evidence="5">Vta1/callose synthase N-terminal domain-containing protein</fullName>
    </recommendedName>
</protein>
<dbReference type="GO" id="GO:0012505">
    <property type="term" value="C:endomembrane system"/>
    <property type="evidence" value="ECO:0007669"/>
    <property type="project" value="UniProtKB-SubCell"/>
</dbReference>
<feature type="transmembrane region" description="Helical" evidence="4">
    <location>
        <begin position="241"/>
        <end position="259"/>
    </location>
</feature>
<dbReference type="Gene3D" id="1.25.40.270">
    <property type="entry name" value="Vacuolar protein sorting-associated protein vta1"/>
    <property type="match status" value="1"/>
</dbReference>
<dbReference type="EMBL" id="RDQH01000335">
    <property type="protein sequence ID" value="RXH90307.1"/>
    <property type="molecule type" value="Genomic_DNA"/>
</dbReference>
<dbReference type="STRING" id="3750.A0A498J6L1"/>
<dbReference type="PANTHER" id="PTHR12741">
    <property type="entry name" value="LYST-INTERACTING PROTEIN LIP5 DOPAMINE RESPONSIVE PROTEIN DRG-1"/>
    <property type="match status" value="1"/>
</dbReference>
<evidence type="ECO:0000256" key="4">
    <source>
        <dbReference type="SAM" id="Phobius"/>
    </source>
</evidence>
<comment type="caution">
    <text evidence="6">The sequence shown here is derived from an EMBL/GenBank/DDBJ whole genome shotgun (WGS) entry which is preliminary data.</text>
</comment>
<feature type="region of interest" description="Disordered" evidence="3">
    <location>
        <begin position="1"/>
        <end position="24"/>
    </location>
</feature>
<keyword evidence="4" id="KW-0812">Transmembrane</keyword>
<accession>A0A498J6L1</accession>